<sequence length="378" mass="41583">MSHIPLLSAEQLHERMNAGQDVWILDVRNTEEHADWKIEGQTVRSINIPYFDFLEDDDANFKDLPTDEEMVVVCAKGGSAMFVAETLEEKGFKSSVLDGGMLAWSQFYHAATVFADDKVELLQINRFSKGCLSYAAISEGKAMIVDASRKVDYYLELAERHGFTIEHVVDSHLHADHISGGPALAALTGAAYYISSGEVQGTDLKFEPLEHHERIRFGRAEVEVLAVPTPGHTPGSTSFLINDKLLMSGDTIFVGGLGRPDLGGKAEEWAQDLYDTVFHKVSKLSDDVLVLPAHYADITEIGDNGIVGASLGDIRQSNDMMRNADKDDFVEHVAGAASSEKPPNFEEIVAINRGELQVEPERAVELEIGPNRCAVHHH</sequence>
<dbReference type="SMART" id="SM00450">
    <property type="entry name" value="RHOD"/>
    <property type="match status" value="1"/>
</dbReference>
<evidence type="ECO:0000313" key="6">
    <source>
        <dbReference type="Proteomes" id="UP000250369"/>
    </source>
</evidence>
<keyword evidence="6" id="KW-1185">Reference proteome</keyword>
<dbReference type="GO" id="GO:0016787">
    <property type="term" value="F:hydrolase activity"/>
    <property type="evidence" value="ECO:0007669"/>
    <property type="project" value="UniProtKB-KW"/>
</dbReference>
<organism evidence="5 6">
    <name type="scientific">Paenibacillus contaminans</name>
    <dbReference type="NCBI Taxonomy" id="450362"/>
    <lineage>
        <taxon>Bacteria</taxon>
        <taxon>Bacillati</taxon>
        <taxon>Bacillota</taxon>
        <taxon>Bacilli</taxon>
        <taxon>Bacillales</taxon>
        <taxon>Paenibacillaceae</taxon>
        <taxon>Paenibacillus</taxon>
    </lineage>
</organism>
<feature type="domain" description="Rhodanese" evidence="4">
    <location>
        <begin position="18"/>
        <end position="113"/>
    </location>
</feature>
<dbReference type="GO" id="GO:0070813">
    <property type="term" value="P:hydrogen sulfide metabolic process"/>
    <property type="evidence" value="ECO:0007669"/>
    <property type="project" value="TreeGrafter"/>
</dbReference>
<dbReference type="InterPro" id="IPR001279">
    <property type="entry name" value="Metallo-B-lactamas"/>
</dbReference>
<dbReference type="InterPro" id="IPR001763">
    <property type="entry name" value="Rhodanese-like_dom"/>
</dbReference>
<dbReference type="Gene3D" id="3.40.250.10">
    <property type="entry name" value="Rhodanese-like domain"/>
    <property type="match status" value="1"/>
</dbReference>
<evidence type="ECO:0000256" key="1">
    <source>
        <dbReference type="ARBA" id="ARBA00034221"/>
    </source>
</evidence>
<dbReference type="PROSITE" id="PS50206">
    <property type="entry name" value="RHODANESE_3"/>
    <property type="match status" value="1"/>
</dbReference>
<comment type="catalytic activity">
    <reaction evidence="3">
        <text>3',5'-cyclic UMP + H2O = UMP + H(+)</text>
        <dbReference type="Rhea" id="RHEA:70575"/>
        <dbReference type="ChEBI" id="CHEBI:15377"/>
        <dbReference type="ChEBI" id="CHEBI:15378"/>
        <dbReference type="ChEBI" id="CHEBI:57865"/>
        <dbReference type="ChEBI" id="CHEBI:184387"/>
    </reaction>
    <physiologicalReaction direction="left-to-right" evidence="3">
        <dbReference type="Rhea" id="RHEA:70576"/>
    </physiologicalReaction>
</comment>
<evidence type="ECO:0000256" key="2">
    <source>
        <dbReference type="ARBA" id="ARBA00034301"/>
    </source>
</evidence>
<dbReference type="Gene3D" id="3.60.15.10">
    <property type="entry name" value="Ribonuclease Z/Hydroxyacylglutathione hydrolase-like"/>
    <property type="match status" value="1"/>
</dbReference>
<dbReference type="SMART" id="SM00849">
    <property type="entry name" value="Lactamase_B"/>
    <property type="match status" value="1"/>
</dbReference>
<dbReference type="OrthoDB" id="9784009at2"/>
<dbReference type="SUPFAM" id="SSF56281">
    <property type="entry name" value="Metallo-hydrolase/oxidoreductase"/>
    <property type="match status" value="1"/>
</dbReference>
<dbReference type="InterPro" id="IPR044528">
    <property type="entry name" value="POD-like_MBL-fold"/>
</dbReference>
<protein>
    <submittedName>
        <fullName evidence="5">MBL fold metallo-hydrolase</fullName>
    </submittedName>
</protein>
<dbReference type="GO" id="GO:0006749">
    <property type="term" value="P:glutathione metabolic process"/>
    <property type="evidence" value="ECO:0007669"/>
    <property type="project" value="InterPro"/>
</dbReference>
<dbReference type="Pfam" id="PF00581">
    <property type="entry name" value="Rhodanese"/>
    <property type="match status" value="1"/>
</dbReference>
<evidence type="ECO:0000313" key="5">
    <source>
        <dbReference type="EMBL" id="RAV15320.1"/>
    </source>
</evidence>
<dbReference type="InterPro" id="IPR036873">
    <property type="entry name" value="Rhodanese-like_dom_sf"/>
</dbReference>
<reference evidence="5 6" key="1">
    <citation type="journal article" date="2009" name="Int. J. Syst. Evol. Microbiol.">
        <title>Paenibacillus contaminans sp. nov., isolated from a contaminated laboratory plate.</title>
        <authorList>
            <person name="Chou J.H."/>
            <person name="Lee J.H."/>
            <person name="Lin M.C."/>
            <person name="Chang P.S."/>
            <person name="Arun A.B."/>
            <person name="Young C.C."/>
            <person name="Chen W.M."/>
        </authorList>
    </citation>
    <scope>NUCLEOTIDE SEQUENCE [LARGE SCALE GENOMIC DNA]</scope>
    <source>
        <strain evidence="5 6">CKOBP-6</strain>
    </source>
</reference>
<keyword evidence="5" id="KW-0378">Hydrolase</keyword>
<dbReference type="SUPFAM" id="SSF52821">
    <property type="entry name" value="Rhodanese/Cell cycle control phosphatase"/>
    <property type="match status" value="1"/>
</dbReference>
<dbReference type="PANTHER" id="PTHR43084:SF7">
    <property type="entry name" value="BETA-LACTAMASE DOMAIN PROTEIN"/>
    <property type="match status" value="1"/>
</dbReference>
<dbReference type="InterPro" id="IPR051682">
    <property type="entry name" value="Mito_Persulfide_Diox"/>
</dbReference>
<proteinExistence type="predicted"/>
<comment type="function">
    <text evidence="2">Counteracts the endogenous Pycsar antiviral defense system. Phosphodiesterase that enables metal-dependent hydrolysis of host cyclic nucleotide Pycsar defense signals such as cCMP and cUMP.</text>
</comment>
<evidence type="ECO:0000259" key="4">
    <source>
        <dbReference type="PROSITE" id="PS50206"/>
    </source>
</evidence>
<dbReference type="GO" id="GO:0050313">
    <property type="term" value="F:sulfur dioxygenase activity"/>
    <property type="evidence" value="ECO:0007669"/>
    <property type="project" value="InterPro"/>
</dbReference>
<dbReference type="Proteomes" id="UP000250369">
    <property type="component" value="Unassembled WGS sequence"/>
</dbReference>
<comment type="caution">
    <text evidence="5">The sequence shown here is derived from an EMBL/GenBank/DDBJ whole genome shotgun (WGS) entry which is preliminary data.</text>
</comment>
<accession>A0A329M663</accession>
<dbReference type="InterPro" id="IPR036866">
    <property type="entry name" value="RibonucZ/Hydroxyglut_hydro"/>
</dbReference>
<dbReference type="AlphaFoldDB" id="A0A329M663"/>
<dbReference type="EMBL" id="QMFB01000024">
    <property type="protein sequence ID" value="RAV15320.1"/>
    <property type="molecule type" value="Genomic_DNA"/>
</dbReference>
<dbReference type="RefSeq" id="WP_113034804.1">
    <property type="nucleotide sequence ID" value="NZ_QMFB01000024.1"/>
</dbReference>
<gene>
    <name evidence="5" type="ORF">DQG23_30435</name>
</gene>
<evidence type="ECO:0000256" key="3">
    <source>
        <dbReference type="ARBA" id="ARBA00048505"/>
    </source>
</evidence>
<name>A0A329M663_9BACL</name>
<dbReference type="Pfam" id="PF00753">
    <property type="entry name" value="Lactamase_B"/>
    <property type="match status" value="1"/>
</dbReference>
<dbReference type="PANTHER" id="PTHR43084">
    <property type="entry name" value="PERSULFIDE DIOXYGENASE ETHE1"/>
    <property type="match status" value="1"/>
</dbReference>
<dbReference type="CDD" id="cd07724">
    <property type="entry name" value="POD-like_MBL-fold"/>
    <property type="match status" value="1"/>
</dbReference>
<comment type="catalytic activity">
    <reaction evidence="1">
        <text>3',5'-cyclic CMP + H2O = CMP + H(+)</text>
        <dbReference type="Rhea" id="RHEA:72675"/>
        <dbReference type="ChEBI" id="CHEBI:15377"/>
        <dbReference type="ChEBI" id="CHEBI:15378"/>
        <dbReference type="ChEBI" id="CHEBI:58003"/>
        <dbReference type="ChEBI" id="CHEBI:60377"/>
    </reaction>
    <physiologicalReaction direction="left-to-right" evidence="1">
        <dbReference type="Rhea" id="RHEA:72676"/>
    </physiologicalReaction>
</comment>